<feature type="repeat" description="WD" evidence="3">
    <location>
        <begin position="399"/>
        <end position="433"/>
    </location>
</feature>
<evidence type="ECO:0000313" key="7">
    <source>
        <dbReference type="Proteomes" id="UP000606776"/>
    </source>
</evidence>
<dbReference type="PANTHER" id="PTHR22847">
    <property type="entry name" value="WD40 REPEAT PROTEIN"/>
    <property type="match status" value="1"/>
</dbReference>
<feature type="repeat" description="WD" evidence="3">
    <location>
        <begin position="476"/>
        <end position="499"/>
    </location>
</feature>
<feature type="coiled-coil region" evidence="4">
    <location>
        <begin position="53"/>
        <end position="167"/>
    </location>
</feature>
<dbReference type="InterPro" id="IPR020472">
    <property type="entry name" value="WD40_PAC1"/>
</dbReference>
<dbReference type="SUPFAM" id="SSF50978">
    <property type="entry name" value="WD40 repeat-like"/>
    <property type="match status" value="1"/>
</dbReference>
<organism evidence="6 7">
    <name type="scientific">Sphaerospermopsis aphanizomenoides LEGE 00250</name>
    <dbReference type="NCBI Taxonomy" id="2777972"/>
    <lineage>
        <taxon>Bacteria</taxon>
        <taxon>Bacillati</taxon>
        <taxon>Cyanobacteriota</taxon>
        <taxon>Cyanophyceae</taxon>
        <taxon>Nostocales</taxon>
        <taxon>Aphanizomenonaceae</taxon>
        <taxon>Sphaerospermopsis</taxon>
        <taxon>Sphaerospermopsis aphanizomenoides</taxon>
    </lineage>
</organism>
<evidence type="ECO:0000313" key="6">
    <source>
        <dbReference type="EMBL" id="MBE9238021.1"/>
    </source>
</evidence>
<feature type="repeat" description="WD" evidence="3">
    <location>
        <begin position="565"/>
        <end position="606"/>
    </location>
</feature>
<feature type="repeat" description="WD" evidence="3">
    <location>
        <begin position="346"/>
        <end position="387"/>
    </location>
</feature>
<keyword evidence="5" id="KW-0812">Transmembrane</keyword>
<dbReference type="InterPro" id="IPR036322">
    <property type="entry name" value="WD40_repeat_dom_sf"/>
</dbReference>
<sequence length="642" mass="71496">MNKGKWLEISGYIYLGLIVLGTIAATVNQQVVYAVIPLILIITNIATHSQFNYSQSQDKIKELQTSLQNITDQFYQFKETMNTSNVNTSNDRLQKIEDWKQQLNQLIDNKIDQKIETSMQKILTEINEFPQQIQNINYRLNQLDSSLENLHKQIQQQGEKLDIVQEIQSEVLHIHEKMQNMEIVNSQLTQIEQIETSLKNWSEISQQELAELRENQQHQSLEFTQLSQQLTDLNSLCENMANSIQQLNQAFATQVEDFDQVKQNQNSENSRLNDIFDSVHESLTSLDTSFDALITFNSLIRPLETTNKSDIQTGENSAVNIQFNQAITTTSTSAENTEELLFVGTLKGHEYKVSSVAFSPDGKTLASGSDDKTIKIWDLQTQQHRTFAGHKDSAWIGGINSVAFSPDGKILASGSNDKTIKLWDVNTGREIFTFKGHEETVKCVLFSPLGKILASGSKDQTVKLWSLEQGKEIYSFKGHTDDVLCVAFSPDGKLLASGGGRNDRSIRILQLTENTVKTLTVSSDWFTGGINALSFSCDGKILASAGNDKTVKLWNVETGEEMKTLTGHSEAVYAVVFSPNGNILASSSQDKTVKLWKVDVDSVVEISSVKCADDGVYSLAFSPDGKVLAAGSADKTITLFPC</sequence>
<comment type="caution">
    <text evidence="6">The sequence shown here is derived from an EMBL/GenBank/DDBJ whole genome shotgun (WGS) entry which is preliminary data.</text>
</comment>
<dbReference type="PANTHER" id="PTHR22847:SF637">
    <property type="entry name" value="WD REPEAT DOMAIN 5B"/>
    <property type="match status" value="1"/>
</dbReference>
<keyword evidence="1 3" id="KW-0853">WD repeat</keyword>
<dbReference type="Gene3D" id="2.130.10.10">
    <property type="entry name" value="YVTN repeat-like/Quinoprotein amine dehydrogenase"/>
    <property type="match status" value="3"/>
</dbReference>
<evidence type="ECO:0000256" key="5">
    <source>
        <dbReference type="SAM" id="Phobius"/>
    </source>
</evidence>
<name>A0ABR9VHQ7_9CYAN</name>
<dbReference type="Pfam" id="PF00400">
    <property type="entry name" value="WD40"/>
    <property type="match status" value="7"/>
</dbReference>
<dbReference type="PROSITE" id="PS00678">
    <property type="entry name" value="WD_REPEATS_1"/>
    <property type="match status" value="3"/>
</dbReference>
<feature type="repeat" description="WD" evidence="3">
    <location>
        <begin position="530"/>
        <end position="564"/>
    </location>
</feature>
<dbReference type="EMBL" id="JADEWB010000135">
    <property type="protein sequence ID" value="MBE9238021.1"/>
    <property type="molecule type" value="Genomic_DNA"/>
</dbReference>
<dbReference type="RefSeq" id="WP_193943658.1">
    <property type="nucleotide sequence ID" value="NZ_JADEWB010000135.1"/>
</dbReference>
<protein>
    <recommendedName>
        <fullName evidence="8">WD-40 repeat protein</fullName>
    </recommendedName>
</protein>
<reference evidence="6 7" key="1">
    <citation type="submission" date="2020-10" db="EMBL/GenBank/DDBJ databases">
        <authorList>
            <person name="Castelo-Branco R."/>
            <person name="Eusebio N."/>
            <person name="Adriana R."/>
            <person name="Vieira A."/>
            <person name="Brugerolle De Fraissinette N."/>
            <person name="Rezende De Castro R."/>
            <person name="Schneider M.P."/>
            <person name="Vasconcelos V."/>
            <person name="Leao P.N."/>
        </authorList>
    </citation>
    <scope>NUCLEOTIDE SEQUENCE [LARGE SCALE GENOMIC DNA]</scope>
    <source>
        <strain evidence="6 7">LEGE 00250</strain>
    </source>
</reference>
<dbReference type="PROSITE" id="PS50082">
    <property type="entry name" value="WD_REPEATS_2"/>
    <property type="match status" value="7"/>
</dbReference>
<accession>A0ABR9VHQ7</accession>
<keyword evidence="5" id="KW-1133">Transmembrane helix</keyword>
<dbReference type="CDD" id="cd00200">
    <property type="entry name" value="WD40"/>
    <property type="match status" value="1"/>
</dbReference>
<evidence type="ECO:0000256" key="1">
    <source>
        <dbReference type="ARBA" id="ARBA00022574"/>
    </source>
</evidence>
<dbReference type="PROSITE" id="PS50294">
    <property type="entry name" value="WD_REPEATS_REGION"/>
    <property type="match status" value="6"/>
</dbReference>
<feature type="transmembrane region" description="Helical" evidence="5">
    <location>
        <begin position="12"/>
        <end position="42"/>
    </location>
</feature>
<feature type="repeat" description="WD" evidence="3">
    <location>
        <begin position="609"/>
        <end position="642"/>
    </location>
</feature>
<evidence type="ECO:0000256" key="4">
    <source>
        <dbReference type="SAM" id="Coils"/>
    </source>
</evidence>
<dbReference type="InterPro" id="IPR019775">
    <property type="entry name" value="WD40_repeat_CS"/>
</dbReference>
<proteinExistence type="predicted"/>
<feature type="repeat" description="WD" evidence="3">
    <location>
        <begin position="434"/>
        <end position="475"/>
    </location>
</feature>
<keyword evidence="7" id="KW-1185">Reference proteome</keyword>
<keyword evidence="5" id="KW-0472">Membrane</keyword>
<dbReference type="PRINTS" id="PR00320">
    <property type="entry name" value="GPROTEINBRPT"/>
</dbReference>
<keyword evidence="4" id="KW-0175">Coiled coil</keyword>
<dbReference type="SMART" id="SM00320">
    <property type="entry name" value="WD40"/>
    <property type="match status" value="7"/>
</dbReference>
<dbReference type="Proteomes" id="UP000606776">
    <property type="component" value="Unassembled WGS sequence"/>
</dbReference>
<evidence type="ECO:0000256" key="3">
    <source>
        <dbReference type="PROSITE-ProRule" id="PRU00221"/>
    </source>
</evidence>
<dbReference type="InterPro" id="IPR001680">
    <property type="entry name" value="WD40_rpt"/>
</dbReference>
<gene>
    <name evidence="6" type="ORF">IQ227_18810</name>
</gene>
<evidence type="ECO:0008006" key="8">
    <source>
        <dbReference type="Google" id="ProtNLM"/>
    </source>
</evidence>
<keyword evidence="2" id="KW-0677">Repeat</keyword>
<evidence type="ECO:0000256" key="2">
    <source>
        <dbReference type="ARBA" id="ARBA00022737"/>
    </source>
</evidence>
<dbReference type="InterPro" id="IPR015943">
    <property type="entry name" value="WD40/YVTN_repeat-like_dom_sf"/>
</dbReference>